<dbReference type="Proteomes" id="UP001201701">
    <property type="component" value="Unassembled WGS sequence"/>
</dbReference>
<feature type="chain" id="PRO_5046309410" evidence="1">
    <location>
        <begin position="26"/>
        <end position="173"/>
    </location>
</feature>
<dbReference type="EMBL" id="JAKREW010000006">
    <property type="protein sequence ID" value="MCG7505277.1"/>
    <property type="molecule type" value="Genomic_DNA"/>
</dbReference>
<feature type="signal peptide" evidence="1">
    <location>
        <begin position="1"/>
        <end position="25"/>
    </location>
</feature>
<evidence type="ECO:0000313" key="2">
    <source>
        <dbReference type="EMBL" id="MCG7505277.1"/>
    </source>
</evidence>
<dbReference type="RefSeq" id="WP_239364105.1">
    <property type="nucleotide sequence ID" value="NZ_JAKREW010000006.1"/>
</dbReference>
<gene>
    <name evidence="2" type="ORF">L4923_09615</name>
</gene>
<protein>
    <submittedName>
        <fullName evidence="2">Uncharacterized protein</fullName>
    </submittedName>
</protein>
<organism evidence="2 3">
    <name type="scientific">Mesorhizobium retamae</name>
    <dbReference type="NCBI Taxonomy" id="2912854"/>
    <lineage>
        <taxon>Bacteria</taxon>
        <taxon>Pseudomonadati</taxon>
        <taxon>Pseudomonadota</taxon>
        <taxon>Alphaproteobacteria</taxon>
        <taxon>Hyphomicrobiales</taxon>
        <taxon>Phyllobacteriaceae</taxon>
        <taxon>Mesorhizobium</taxon>
    </lineage>
</organism>
<reference evidence="2 3" key="1">
    <citation type="submission" date="2022-02" db="EMBL/GenBank/DDBJ databases">
        <title>Draft genome sequence of Mezorhizobium retamae strain IRAMC:0171 isolated from Retama raetam nodules.</title>
        <authorList>
            <person name="Bengaied R."/>
            <person name="Sbissi I."/>
            <person name="Huber K."/>
            <person name="Ghodbane F."/>
            <person name="Nouioui I."/>
            <person name="Tarhouni M."/>
            <person name="Gtari M."/>
        </authorList>
    </citation>
    <scope>NUCLEOTIDE SEQUENCE [LARGE SCALE GENOMIC DNA]</scope>
    <source>
        <strain evidence="2 3">IRAMC:0171</strain>
    </source>
</reference>
<keyword evidence="1" id="KW-0732">Signal</keyword>
<keyword evidence="3" id="KW-1185">Reference proteome</keyword>
<proteinExistence type="predicted"/>
<accession>A0ABS9QCY5</accession>
<evidence type="ECO:0000256" key="1">
    <source>
        <dbReference type="SAM" id="SignalP"/>
    </source>
</evidence>
<comment type="caution">
    <text evidence="2">The sequence shown here is derived from an EMBL/GenBank/DDBJ whole genome shotgun (WGS) entry which is preliminary data.</text>
</comment>
<name>A0ABS9QCY5_9HYPH</name>
<sequence length="173" mass="18457">MSKSMLKLIAALLLTSMSLGGPAVALQLTDLSKVDTKALAGKWSAKPEGSNRLVLSCGDCRGLTAIDVQLSKAPAGMEDRVRAGKTTAQTMLDICRKNAAKSGTECYGLKKSNLKSAVGFVSDVKISDNIYANTYTLYQDDQLLLMRCIAGSRAEAKRIGALAFQKIAPQIVR</sequence>
<evidence type="ECO:0000313" key="3">
    <source>
        <dbReference type="Proteomes" id="UP001201701"/>
    </source>
</evidence>